<accession>A0A1I2HQG5</accession>
<organism evidence="1 2">
    <name type="scientific">Paracidovorax wautersii</name>
    <dbReference type="NCBI Taxonomy" id="1177982"/>
    <lineage>
        <taxon>Bacteria</taxon>
        <taxon>Pseudomonadati</taxon>
        <taxon>Pseudomonadota</taxon>
        <taxon>Betaproteobacteria</taxon>
        <taxon>Burkholderiales</taxon>
        <taxon>Comamonadaceae</taxon>
        <taxon>Paracidovorax</taxon>
    </lineage>
</organism>
<evidence type="ECO:0000313" key="1">
    <source>
        <dbReference type="EMBL" id="SFF32334.1"/>
    </source>
</evidence>
<protein>
    <submittedName>
        <fullName evidence="1">Uncharacterized protein</fullName>
    </submittedName>
</protein>
<gene>
    <name evidence="1" type="ORF">SAMN04489711_1303</name>
</gene>
<dbReference type="AlphaFoldDB" id="A0A1I2HQG5"/>
<evidence type="ECO:0000313" key="2">
    <source>
        <dbReference type="Proteomes" id="UP000199119"/>
    </source>
</evidence>
<proteinExistence type="predicted"/>
<dbReference type="RefSeq" id="WP_217648969.1">
    <property type="nucleotide sequence ID" value="NZ_FONX01000030.1"/>
</dbReference>
<dbReference type="STRING" id="1177982.SAMN04489711_1303"/>
<name>A0A1I2HQG5_9BURK</name>
<keyword evidence="2" id="KW-1185">Reference proteome</keyword>
<dbReference type="EMBL" id="FONX01000030">
    <property type="protein sequence ID" value="SFF32334.1"/>
    <property type="molecule type" value="Genomic_DNA"/>
</dbReference>
<sequence>MNRLGRGYSFEALRAKILFTEGIHSRKQARPKFERKRVAEPAEIGRALPDDAMGYGLPVLEKVRAMKPPKETDQHKGLAPPKNYGADISTLIRMIEAGEL</sequence>
<dbReference type="Proteomes" id="UP000199119">
    <property type="component" value="Unassembled WGS sequence"/>
</dbReference>
<reference evidence="2" key="1">
    <citation type="submission" date="2016-10" db="EMBL/GenBank/DDBJ databases">
        <authorList>
            <person name="Varghese N."/>
            <person name="Submissions S."/>
        </authorList>
    </citation>
    <scope>NUCLEOTIDE SEQUENCE [LARGE SCALE GENOMIC DNA]</scope>
    <source>
        <strain evidence="2">DSM 27981</strain>
    </source>
</reference>